<dbReference type="EnsemblPlants" id="AVESA.00010b.r2.4CG1316010.1">
    <property type="protein sequence ID" value="AVESA.00010b.r2.4CG1316010.1.CDS"/>
    <property type="gene ID" value="AVESA.00010b.r2.4CG1316010"/>
</dbReference>
<protein>
    <submittedName>
        <fullName evidence="1">Uncharacterized protein</fullName>
    </submittedName>
</protein>
<reference evidence="1" key="1">
    <citation type="submission" date="2021-05" db="EMBL/GenBank/DDBJ databases">
        <authorList>
            <person name="Scholz U."/>
            <person name="Mascher M."/>
            <person name="Fiebig A."/>
        </authorList>
    </citation>
    <scope>NUCLEOTIDE SEQUENCE [LARGE SCALE GENOMIC DNA]</scope>
</reference>
<sequence length="217" mass="24636">MAWEEEVEEEHEEEMEASDEEEEDVVVGQMPTFMVPKHINKRALKNKALSVSLDKKALKDFVTGFHKRKKKRRKEANKITEEKERRKRIEARKKRKQEKEIALYGKVLSSDNADGEDGDEMDDDLPAPAPAPEIKTYEDGGTKITVVTSEITHDDDDLGPKPASTSYAKKIPVAASAKKNPSLGVKKQKPPPKRHYKKSKSKTKKVDTSRRKNKGKN</sequence>
<proteinExistence type="predicted"/>
<dbReference type="Proteomes" id="UP001732700">
    <property type="component" value="Chromosome 4C"/>
</dbReference>
<organism evidence="1 2">
    <name type="scientific">Avena sativa</name>
    <name type="common">Oat</name>
    <dbReference type="NCBI Taxonomy" id="4498"/>
    <lineage>
        <taxon>Eukaryota</taxon>
        <taxon>Viridiplantae</taxon>
        <taxon>Streptophyta</taxon>
        <taxon>Embryophyta</taxon>
        <taxon>Tracheophyta</taxon>
        <taxon>Spermatophyta</taxon>
        <taxon>Magnoliopsida</taxon>
        <taxon>Liliopsida</taxon>
        <taxon>Poales</taxon>
        <taxon>Poaceae</taxon>
        <taxon>BOP clade</taxon>
        <taxon>Pooideae</taxon>
        <taxon>Poodae</taxon>
        <taxon>Poeae</taxon>
        <taxon>Poeae Chloroplast Group 1 (Aveneae type)</taxon>
        <taxon>Aveninae</taxon>
        <taxon>Avena</taxon>
    </lineage>
</organism>
<reference evidence="1" key="2">
    <citation type="submission" date="2025-09" db="UniProtKB">
        <authorList>
            <consortium name="EnsemblPlants"/>
        </authorList>
    </citation>
    <scope>IDENTIFICATION</scope>
</reference>
<evidence type="ECO:0000313" key="1">
    <source>
        <dbReference type="EnsemblPlants" id="AVESA.00010b.r2.4CG1316010.1.CDS"/>
    </source>
</evidence>
<name>A0ACD5X259_AVESA</name>
<evidence type="ECO:0000313" key="2">
    <source>
        <dbReference type="Proteomes" id="UP001732700"/>
    </source>
</evidence>
<keyword evidence="2" id="KW-1185">Reference proteome</keyword>
<accession>A0ACD5X259</accession>